<dbReference type="GO" id="GO:0015280">
    <property type="term" value="F:ligand-gated sodium channel activity"/>
    <property type="evidence" value="ECO:0007669"/>
    <property type="project" value="TreeGrafter"/>
</dbReference>
<evidence type="ECO:0000256" key="12">
    <source>
        <dbReference type="RuleBase" id="RU000679"/>
    </source>
</evidence>
<evidence type="ECO:0000256" key="10">
    <source>
        <dbReference type="ARBA" id="ARBA00023201"/>
    </source>
</evidence>
<keyword evidence="4 12" id="KW-0894">Sodium channel</keyword>
<name>A0A9R0ECA4_SPOFR</name>
<feature type="transmembrane region" description="Helical" evidence="13">
    <location>
        <begin position="64"/>
        <end position="86"/>
    </location>
</feature>
<dbReference type="Pfam" id="PF00858">
    <property type="entry name" value="ASC"/>
    <property type="match status" value="1"/>
</dbReference>
<dbReference type="Proteomes" id="UP000829999">
    <property type="component" value="Chromosome 29"/>
</dbReference>
<evidence type="ECO:0000256" key="11">
    <source>
        <dbReference type="ARBA" id="ARBA00023303"/>
    </source>
</evidence>
<keyword evidence="14" id="KW-1185">Reference proteome</keyword>
<protein>
    <submittedName>
        <fullName evidence="15">Pickpocket protein 28</fullName>
    </submittedName>
</protein>
<keyword evidence="7" id="KW-0915">Sodium</keyword>
<dbReference type="OrthoDB" id="6021021at2759"/>
<feature type="transmembrane region" description="Helical" evidence="13">
    <location>
        <begin position="507"/>
        <end position="539"/>
    </location>
</feature>
<dbReference type="RefSeq" id="XP_050562630.1">
    <property type="nucleotide sequence ID" value="XM_050706673.1"/>
</dbReference>
<dbReference type="PANTHER" id="PTHR11690">
    <property type="entry name" value="AMILORIDE-SENSITIVE SODIUM CHANNEL-RELATED"/>
    <property type="match status" value="1"/>
</dbReference>
<proteinExistence type="inferred from homology"/>
<dbReference type="GO" id="GO:0005886">
    <property type="term" value="C:plasma membrane"/>
    <property type="evidence" value="ECO:0007669"/>
    <property type="project" value="TreeGrafter"/>
</dbReference>
<reference evidence="15" key="1">
    <citation type="submission" date="2025-08" db="UniProtKB">
        <authorList>
            <consortium name="RefSeq"/>
        </authorList>
    </citation>
    <scope>IDENTIFICATION</scope>
    <source>
        <tissue evidence="15">Whole larval tissue</tissue>
    </source>
</reference>
<dbReference type="Gene3D" id="1.10.287.770">
    <property type="entry name" value="YojJ-like"/>
    <property type="match status" value="1"/>
</dbReference>
<accession>A0A9R0ECA4</accession>
<evidence type="ECO:0000256" key="13">
    <source>
        <dbReference type="SAM" id="Phobius"/>
    </source>
</evidence>
<keyword evidence="10 12" id="KW-0739">Sodium transport</keyword>
<evidence type="ECO:0000256" key="8">
    <source>
        <dbReference type="ARBA" id="ARBA00023065"/>
    </source>
</evidence>
<comment type="similarity">
    <text evidence="2 12">Belongs to the amiloride-sensitive sodium channel (TC 1.A.6) family.</text>
</comment>
<dbReference type="GeneID" id="118268532"/>
<keyword evidence="9 13" id="KW-0472">Membrane</keyword>
<organism evidence="14 15">
    <name type="scientific">Spodoptera frugiperda</name>
    <name type="common">Fall armyworm</name>
    <dbReference type="NCBI Taxonomy" id="7108"/>
    <lineage>
        <taxon>Eukaryota</taxon>
        <taxon>Metazoa</taxon>
        <taxon>Ecdysozoa</taxon>
        <taxon>Arthropoda</taxon>
        <taxon>Hexapoda</taxon>
        <taxon>Insecta</taxon>
        <taxon>Pterygota</taxon>
        <taxon>Neoptera</taxon>
        <taxon>Endopterygota</taxon>
        <taxon>Lepidoptera</taxon>
        <taxon>Glossata</taxon>
        <taxon>Ditrysia</taxon>
        <taxon>Noctuoidea</taxon>
        <taxon>Noctuidae</taxon>
        <taxon>Amphipyrinae</taxon>
        <taxon>Spodoptera</taxon>
    </lineage>
</organism>
<evidence type="ECO:0000256" key="7">
    <source>
        <dbReference type="ARBA" id="ARBA00023053"/>
    </source>
</evidence>
<evidence type="ECO:0000256" key="1">
    <source>
        <dbReference type="ARBA" id="ARBA00004141"/>
    </source>
</evidence>
<keyword evidence="8 12" id="KW-0406">Ion transport</keyword>
<evidence type="ECO:0000313" key="14">
    <source>
        <dbReference type="Proteomes" id="UP000829999"/>
    </source>
</evidence>
<keyword evidence="6 13" id="KW-1133">Transmembrane helix</keyword>
<evidence type="ECO:0000256" key="6">
    <source>
        <dbReference type="ARBA" id="ARBA00022989"/>
    </source>
</evidence>
<dbReference type="PANTHER" id="PTHR11690:SF288">
    <property type="entry name" value="AMILORIDE-SENSITIVE NA+ CHANNEL-RELATED"/>
    <property type="match status" value="1"/>
</dbReference>
<keyword evidence="5 12" id="KW-0812">Transmembrane</keyword>
<gene>
    <name evidence="15" type="primary">LOC118268532</name>
</gene>
<dbReference type="AlphaFoldDB" id="A0A9R0ECA4"/>
<keyword evidence="11 12" id="KW-0407">Ion channel</keyword>
<keyword evidence="3 12" id="KW-0813">Transport</keyword>
<sequence>MEGEVDENGMVIITNVYGDVCIRKARRKRQKLLIKELMYDYANNTTLHGLPYVTRNGLTRLERVVWLIMFLTSVCLCLFLISKVWYKWQTSPVIVTVSEQLVPVSMVPFPSVTICPQSKCKVSVYNFTAKNIQWKKFKYHYRLNGSILNETMVKDAAKYYGISQICDIIDFSSYSLGEKYRYTDSSIVDNLLEISPDYDDVFYYCTLNGKGRSCADIFDKVVTSEGICYTMNSLAASDILRTETIQKDYFYLNSSKEIKGWSLEHGYSYENNHSNPSSSYYPMPGMPNRASPDVEIVLREYHVRDKLCNAIRSGFKVYIQHPTDLPQSSLYYYAVLNSQVSSMALSFSILNSSERLRSYDAEIRQCYFPDERYLKYFKIYTASNCMIECLSNITYEQCGCVEFYMPHSSSKKICTQYDDDCIETARETMLHRESSQGDYVCHCLPSCNSVDYDAEILKTDYNLQKLIDIYDAIYKIPDKEELNSYNYSKMEIYFKKPRFLSMRRSELFGIIDFLSNCGGLLGLFLGFSFLSLMEIIYFLTLRLCCTLKKDLEEEKNEKLSHGKEIHLEKY</sequence>
<evidence type="ECO:0000313" key="15">
    <source>
        <dbReference type="RefSeq" id="XP_050562630.1"/>
    </source>
</evidence>
<dbReference type="Gene3D" id="1.10.287.820">
    <property type="entry name" value="Acid-sensing ion channel domain"/>
    <property type="match status" value="1"/>
</dbReference>
<comment type="subcellular location">
    <subcellularLocation>
        <location evidence="1">Membrane</location>
        <topology evidence="1">Multi-pass membrane protein</topology>
    </subcellularLocation>
</comment>
<evidence type="ECO:0000256" key="5">
    <source>
        <dbReference type="ARBA" id="ARBA00022692"/>
    </source>
</evidence>
<evidence type="ECO:0000256" key="9">
    <source>
        <dbReference type="ARBA" id="ARBA00023136"/>
    </source>
</evidence>
<evidence type="ECO:0000256" key="2">
    <source>
        <dbReference type="ARBA" id="ARBA00007193"/>
    </source>
</evidence>
<evidence type="ECO:0000256" key="3">
    <source>
        <dbReference type="ARBA" id="ARBA00022448"/>
    </source>
</evidence>
<dbReference type="PRINTS" id="PR01078">
    <property type="entry name" value="AMINACHANNEL"/>
</dbReference>
<evidence type="ECO:0000256" key="4">
    <source>
        <dbReference type="ARBA" id="ARBA00022461"/>
    </source>
</evidence>
<dbReference type="InterPro" id="IPR001873">
    <property type="entry name" value="ENaC"/>
</dbReference>